<feature type="region of interest" description="Disordered" evidence="1">
    <location>
        <begin position="1"/>
        <end position="50"/>
    </location>
</feature>
<evidence type="ECO:0000256" key="1">
    <source>
        <dbReference type="SAM" id="MobiDB-lite"/>
    </source>
</evidence>
<dbReference type="EMBL" id="JBANQN010000008">
    <property type="protein sequence ID" value="KAK6782176.1"/>
    <property type="molecule type" value="Genomic_DNA"/>
</dbReference>
<dbReference type="AlphaFoldDB" id="A0AAN8TB73"/>
<dbReference type="Proteomes" id="UP001371456">
    <property type="component" value="Unassembled WGS sequence"/>
</dbReference>
<feature type="compositionally biased region" description="Polar residues" evidence="1">
    <location>
        <begin position="25"/>
        <end position="50"/>
    </location>
</feature>
<comment type="caution">
    <text evidence="2">The sequence shown here is derived from an EMBL/GenBank/DDBJ whole genome shotgun (WGS) entry which is preliminary data.</text>
</comment>
<protein>
    <submittedName>
        <fullName evidence="2">Uncharacterized protein</fullName>
    </submittedName>
</protein>
<evidence type="ECO:0000313" key="3">
    <source>
        <dbReference type="Proteomes" id="UP001371456"/>
    </source>
</evidence>
<reference evidence="2 3" key="1">
    <citation type="submission" date="2024-02" db="EMBL/GenBank/DDBJ databases">
        <title>de novo genome assembly of Solanum bulbocastanum strain 11H21.</title>
        <authorList>
            <person name="Hosaka A.J."/>
        </authorList>
    </citation>
    <scope>NUCLEOTIDE SEQUENCE [LARGE SCALE GENOMIC DNA]</scope>
    <source>
        <tissue evidence="2">Young leaves</tissue>
    </source>
</reference>
<evidence type="ECO:0000313" key="2">
    <source>
        <dbReference type="EMBL" id="KAK6782176.1"/>
    </source>
</evidence>
<name>A0AAN8TB73_SOLBU</name>
<proteinExistence type="predicted"/>
<keyword evidence="3" id="KW-1185">Reference proteome</keyword>
<feature type="compositionally biased region" description="Basic and acidic residues" evidence="1">
    <location>
        <begin position="1"/>
        <end position="16"/>
    </location>
</feature>
<gene>
    <name evidence="2" type="ORF">RDI58_019972</name>
</gene>
<accession>A0AAN8TB73</accession>
<sequence>MSHAGHENTQIDHSLDYKAPATPQHHIQNKQQVPDRSQVNVTSQGQLQKI</sequence>
<organism evidence="2 3">
    <name type="scientific">Solanum bulbocastanum</name>
    <name type="common">Wild potato</name>
    <dbReference type="NCBI Taxonomy" id="147425"/>
    <lineage>
        <taxon>Eukaryota</taxon>
        <taxon>Viridiplantae</taxon>
        <taxon>Streptophyta</taxon>
        <taxon>Embryophyta</taxon>
        <taxon>Tracheophyta</taxon>
        <taxon>Spermatophyta</taxon>
        <taxon>Magnoliopsida</taxon>
        <taxon>eudicotyledons</taxon>
        <taxon>Gunneridae</taxon>
        <taxon>Pentapetalae</taxon>
        <taxon>asterids</taxon>
        <taxon>lamiids</taxon>
        <taxon>Solanales</taxon>
        <taxon>Solanaceae</taxon>
        <taxon>Solanoideae</taxon>
        <taxon>Solaneae</taxon>
        <taxon>Solanum</taxon>
    </lineage>
</organism>